<dbReference type="GO" id="GO:0001002">
    <property type="term" value="F:RNA polymerase III type 1 promoter sequence-specific DNA binding"/>
    <property type="evidence" value="ECO:0007669"/>
    <property type="project" value="TreeGrafter"/>
</dbReference>
<dbReference type="GO" id="GO:0000127">
    <property type="term" value="C:transcription factor TFIIIC complex"/>
    <property type="evidence" value="ECO:0007669"/>
    <property type="project" value="InterPro"/>
</dbReference>
<comment type="caution">
    <text evidence="3">The sequence shown here is derived from an EMBL/GenBank/DDBJ whole genome shotgun (WGS) entry which is preliminary data.</text>
</comment>
<dbReference type="OrthoDB" id="5598268at2759"/>
<name>A0A9Q0K0K6_9MAGN</name>
<evidence type="ECO:0000256" key="1">
    <source>
        <dbReference type="SAM" id="MobiDB-lite"/>
    </source>
</evidence>
<dbReference type="Proteomes" id="UP001141806">
    <property type="component" value="Unassembled WGS sequence"/>
</dbReference>
<dbReference type="GO" id="GO:0001003">
    <property type="term" value="F:RNA polymerase III type 2 promoter sequence-specific DNA binding"/>
    <property type="evidence" value="ECO:0007669"/>
    <property type="project" value="TreeGrafter"/>
</dbReference>
<dbReference type="PANTHER" id="PTHR13230:SF5">
    <property type="entry name" value="GENERAL TRANSCRIPTION FACTOR 3C POLYPEPTIDE 5"/>
    <property type="match status" value="1"/>
</dbReference>
<sequence length="319" mass="37287">MAVAKLFDERPIWHRHSLTQRLHDEGLEFGGHLLKRLLFRTAYYFSTGPFRLFWIRKGYDPRKDPESRKYQKIDFRVPPALRNFGDANAADVELKVRWKDICAFKVFPLKNQTCFQLCDLADDYIQEVIRKPSDLPICLCSTGWFPSYVLDSLRLLVQVRFLSIYPKVGAKDLLKSASERFEKSKKMQLHKTDFMPDEEENQHINGESNSHTCGESPVKFNDTERVCNDDKNEQDNEDYFDDDEIEDEEEDEELDELDLPPVAGEDGDFTQQPFSYARNYLQELFGSFPSATAGRPDVDTSYEEYQIYEQDSSDDDKLF</sequence>
<feature type="compositionally biased region" description="Polar residues" evidence="1">
    <location>
        <begin position="203"/>
        <end position="213"/>
    </location>
</feature>
<dbReference type="InterPro" id="IPR019136">
    <property type="entry name" value="TF_IIIC_su-5_HTH"/>
</dbReference>
<reference evidence="3" key="1">
    <citation type="journal article" date="2023" name="Plant J.">
        <title>The genome of the king protea, Protea cynaroides.</title>
        <authorList>
            <person name="Chang J."/>
            <person name="Duong T.A."/>
            <person name="Schoeman C."/>
            <person name="Ma X."/>
            <person name="Roodt D."/>
            <person name="Barker N."/>
            <person name="Li Z."/>
            <person name="Van de Peer Y."/>
            <person name="Mizrachi E."/>
        </authorList>
    </citation>
    <scope>NUCLEOTIDE SEQUENCE</scope>
    <source>
        <tissue evidence="3">Young leaves</tissue>
    </source>
</reference>
<evidence type="ECO:0000313" key="4">
    <source>
        <dbReference type="Proteomes" id="UP001141806"/>
    </source>
</evidence>
<dbReference type="GO" id="GO:0006384">
    <property type="term" value="P:transcription initiation at RNA polymerase III promoter"/>
    <property type="evidence" value="ECO:0007669"/>
    <property type="project" value="InterPro"/>
</dbReference>
<accession>A0A9Q0K0K6</accession>
<dbReference type="EMBL" id="JAMYWD010000010">
    <property type="protein sequence ID" value="KAJ4958367.1"/>
    <property type="molecule type" value="Genomic_DNA"/>
</dbReference>
<evidence type="ECO:0000313" key="3">
    <source>
        <dbReference type="EMBL" id="KAJ4958367.1"/>
    </source>
</evidence>
<protein>
    <recommendedName>
        <fullName evidence="2">Transcription factor IIIC subunit 5 HTH domain-containing protein</fullName>
    </recommendedName>
</protein>
<keyword evidence="4" id="KW-1185">Reference proteome</keyword>
<feature type="domain" description="Transcription factor IIIC subunit 5 HTH" evidence="2">
    <location>
        <begin position="3"/>
        <end position="76"/>
    </location>
</feature>
<feature type="compositionally biased region" description="Basic and acidic residues" evidence="1">
    <location>
        <begin position="221"/>
        <end position="234"/>
    </location>
</feature>
<feature type="compositionally biased region" description="Acidic residues" evidence="1">
    <location>
        <begin position="235"/>
        <end position="258"/>
    </location>
</feature>
<evidence type="ECO:0000259" key="2">
    <source>
        <dbReference type="Pfam" id="PF09734"/>
    </source>
</evidence>
<proteinExistence type="predicted"/>
<dbReference type="AlphaFoldDB" id="A0A9Q0K0K6"/>
<feature type="region of interest" description="Disordered" evidence="1">
    <location>
        <begin position="192"/>
        <end position="273"/>
    </location>
</feature>
<organism evidence="3 4">
    <name type="scientific">Protea cynaroides</name>
    <dbReference type="NCBI Taxonomy" id="273540"/>
    <lineage>
        <taxon>Eukaryota</taxon>
        <taxon>Viridiplantae</taxon>
        <taxon>Streptophyta</taxon>
        <taxon>Embryophyta</taxon>
        <taxon>Tracheophyta</taxon>
        <taxon>Spermatophyta</taxon>
        <taxon>Magnoliopsida</taxon>
        <taxon>Proteales</taxon>
        <taxon>Proteaceae</taxon>
        <taxon>Protea</taxon>
    </lineage>
</organism>
<dbReference type="PANTHER" id="PTHR13230">
    <property type="entry name" value="GENERAL TRANSCRIPTION FACTOR IIIC, POLYPEPTIDE 5"/>
    <property type="match status" value="1"/>
</dbReference>
<dbReference type="InterPro" id="IPR040454">
    <property type="entry name" value="TF_IIIC_Tfc1/Sfc1"/>
</dbReference>
<dbReference type="Pfam" id="PF09734">
    <property type="entry name" value="Tau95"/>
    <property type="match status" value="1"/>
</dbReference>
<gene>
    <name evidence="3" type="ORF">NE237_025478</name>
</gene>